<dbReference type="HAMAP" id="MF_01229">
    <property type="entry name" value="Alkanesulf_monooxygen"/>
    <property type="match status" value="1"/>
</dbReference>
<dbReference type="RefSeq" id="WP_133482973.1">
    <property type="nucleotide sequence ID" value="NZ_SNWH01000006.1"/>
</dbReference>
<evidence type="ECO:0000313" key="10">
    <source>
        <dbReference type="Proteomes" id="UP000295150"/>
    </source>
</evidence>
<evidence type="ECO:0000256" key="3">
    <source>
        <dbReference type="ARBA" id="ARBA00022630"/>
    </source>
</evidence>
<dbReference type="OrthoDB" id="9814695at2"/>
<dbReference type="InterPro" id="IPR036661">
    <property type="entry name" value="Luciferase-like_sf"/>
</dbReference>
<dbReference type="PANTHER" id="PTHR42847">
    <property type="entry name" value="ALKANESULFONATE MONOOXYGENASE"/>
    <property type="match status" value="1"/>
</dbReference>
<dbReference type="PANTHER" id="PTHR42847:SF4">
    <property type="entry name" value="ALKANESULFONATE MONOOXYGENASE-RELATED"/>
    <property type="match status" value="1"/>
</dbReference>
<protein>
    <recommendedName>
        <fullName evidence="2 7">Alkanesulfonate monooxygenase</fullName>
        <ecNumber evidence="2 7">1.14.14.5</ecNumber>
    </recommendedName>
    <alternativeName>
        <fullName evidence="7">FMNH2-dependent aliphatic sulfonate monooxygenase</fullName>
    </alternativeName>
</protein>
<dbReference type="InterPro" id="IPR011251">
    <property type="entry name" value="Luciferase-like_dom"/>
</dbReference>
<reference evidence="9 10" key="1">
    <citation type="submission" date="2019-03" db="EMBL/GenBank/DDBJ databases">
        <title>Freshwater and sediment microbial communities from various areas in North America, analyzing microbe dynamics in response to fracking.</title>
        <authorList>
            <person name="Lamendella R."/>
        </authorList>
    </citation>
    <scope>NUCLEOTIDE SEQUENCE [LARGE SCALE GENOMIC DNA]</scope>
    <source>
        <strain evidence="9 10">1_TX</strain>
    </source>
</reference>
<dbReference type="CDD" id="cd01094">
    <property type="entry name" value="Alkanesulfonate_monoxygenase"/>
    <property type="match status" value="1"/>
</dbReference>
<dbReference type="EC" id="1.14.14.5" evidence="2 7"/>
<keyword evidence="4 7" id="KW-0288">FMN</keyword>
<sequence>MTDSSPTDSTATPANAGKFLWFLPTHGDGHHLGTTQGSREVNLGYLRQVAQAADQLGFFGVLLPTGRSCEDAWIIASALVPVTERLRFLVAVRPGLQSPTAAARMTTTLDRISNGRLLINVVTGGDPVENRGDGVFLPHDQRYEVTREFLAIYRDLLAGKQVSYAGNHLRVEESELIYLPAQTPHPPLYFGGSSAAGIDVAAETVDKYLTWGEPPAQVAEKLATVKKAADQANRTLTFGIRLHVIVRDTDTEAWAAAEKLIEHLDDETIAAAQSTMSRMDSEGQRRMAALHGGRRDQLEISPNLWAGVGLVRGGAGTALVGSPETVAQRILEYMAIGIDTFILSGYPHLEEAYHFGEKVLPLLPKDHTPPIIDKARTEQRGEVVANSTKPR</sequence>
<evidence type="ECO:0000256" key="5">
    <source>
        <dbReference type="ARBA" id="ARBA00023002"/>
    </source>
</evidence>
<dbReference type="EMBL" id="SNWH01000006">
    <property type="protein sequence ID" value="TDO09920.1"/>
    <property type="molecule type" value="Genomic_DNA"/>
</dbReference>
<feature type="domain" description="Luciferase-like" evidence="8">
    <location>
        <begin position="18"/>
        <end position="339"/>
    </location>
</feature>
<keyword evidence="5 7" id="KW-0560">Oxidoreductase</keyword>
<organism evidence="9 10">
    <name type="scientific">Halomonas ventosae</name>
    <dbReference type="NCBI Taxonomy" id="229007"/>
    <lineage>
        <taxon>Bacteria</taxon>
        <taxon>Pseudomonadati</taxon>
        <taxon>Pseudomonadota</taxon>
        <taxon>Gammaproteobacteria</taxon>
        <taxon>Oceanospirillales</taxon>
        <taxon>Halomonadaceae</taxon>
        <taxon>Halomonas</taxon>
    </lineage>
</organism>
<dbReference type="Gene3D" id="3.20.20.30">
    <property type="entry name" value="Luciferase-like domain"/>
    <property type="match status" value="1"/>
</dbReference>
<evidence type="ECO:0000256" key="7">
    <source>
        <dbReference type="HAMAP-Rule" id="MF_01229"/>
    </source>
</evidence>
<comment type="similarity">
    <text evidence="1 7">Belongs to the SsuD family.</text>
</comment>
<comment type="caution">
    <text evidence="9">The sequence shown here is derived from an EMBL/GenBank/DDBJ whole genome shotgun (WGS) entry which is preliminary data.</text>
</comment>
<comment type="catalytic activity">
    <reaction evidence="7">
        <text>an alkanesulfonate + FMNH2 + O2 = an aldehyde + FMN + sulfite + H2O + 2 H(+)</text>
        <dbReference type="Rhea" id="RHEA:23064"/>
        <dbReference type="ChEBI" id="CHEBI:15377"/>
        <dbReference type="ChEBI" id="CHEBI:15378"/>
        <dbReference type="ChEBI" id="CHEBI:15379"/>
        <dbReference type="ChEBI" id="CHEBI:17359"/>
        <dbReference type="ChEBI" id="CHEBI:17478"/>
        <dbReference type="ChEBI" id="CHEBI:57618"/>
        <dbReference type="ChEBI" id="CHEBI:58210"/>
        <dbReference type="ChEBI" id="CHEBI:134249"/>
        <dbReference type="EC" id="1.14.14.5"/>
    </reaction>
</comment>
<dbReference type="GO" id="GO:0008726">
    <property type="term" value="F:alkanesulfonate monooxygenase activity"/>
    <property type="evidence" value="ECO:0007669"/>
    <property type="project" value="UniProtKB-UniRule"/>
</dbReference>
<dbReference type="NCBIfam" id="NF001939">
    <property type="entry name" value="PRK00719.1"/>
    <property type="match status" value="1"/>
</dbReference>
<dbReference type="InterPro" id="IPR050172">
    <property type="entry name" value="SsuD_RutA_monooxygenase"/>
</dbReference>
<keyword evidence="6 7" id="KW-0503">Monooxygenase</keyword>
<evidence type="ECO:0000313" key="9">
    <source>
        <dbReference type="EMBL" id="TDO09920.1"/>
    </source>
</evidence>
<dbReference type="InterPro" id="IPR019911">
    <property type="entry name" value="Alkanesulphonate_mOase_FMN-dep"/>
</dbReference>
<keyword evidence="3 7" id="KW-0285">Flavoprotein</keyword>
<evidence type="ECO:0000256" key="6">
    <source>
        <dbReference type="ARBA" id="ARBA00023033"/>
    </source>
</evidence>
<dbReference type="SUPFAM" id="SSF51679">
    <property type="entry name" value="Bacterial luciferase-like"/>
    <property type="match status" value="1"/>
</dbReference>
<dbReference type="AlphaFoldDB" id="A0A4R6HLY3"/>
<name>A0A4R6HLY3_9GAMM</name>
<dbReference type="NCBIfam" id="TIGR03565">
    <property type="entry name" value="alk_sulf_monoox"/>
    <property type="match status" value="1"/>
</dbReference>
<comment type="function">
    <text evidence="7">Catalyzes the desulfonation of aliphatic sulfonates.</text>
</comment>
<proteinExistence type="inferred from homology"/>
<keyword evidence="10" id="KW-1185">Reference proteome</keyword>
<evidence type="ECO:0000256" key="1">
    <source>
        <dbReference type="ARBA" id="ARBA00007044"/>
    </source>
</evidence>
<dbReference type="Pfam" id="PF00296">
    <property type="entry name" value="Bac_luciferase"/>
    <property type="match status" value="1"/>
</dbReference>
<evidence type="ECO:0000256" key="2">
    <source>
        <dbReference type="ARBA" id="ARBA00012113"/>
    </source>
</evidence>
<evidence type="ECO:0000259" key="8">
    <source>
        <dbReference type="Pfam" id="PF00296"/>
    </source>
</evidence>
<evidence type="ECO:0000256" key="4">
    <source>
        <dbReference type="ARBA" id="ARBA00022643"/>
    </source>
</evidence>
<dbReference type="GO" id="GO:0046306">
    <property type="term" value="P:alkanesulfonate catabolic process"/>
    <property type="evidence" value="ECO:0007669"/>
    <property type="project" value="TreeGrafter"/>
</dbReference>
<accession>A0A4R6HLY3</accession>
<gene>
    <name evidence="7" type="primary">ssuD</name>
    <name evidence="9" type="ORF">DFO68_106177</name>
</gene>
<dbReference type="Proteomes" id="UP000295150">
    <property type="component" value="Unassembled WGS sequence"/>
</dbReference>